<gene>
    <name evidence="2" type="ORF">CYJ91_09410</name>
</gene>
<proteinExistence type="predicted"/>
<evidence type="ECO:0000313" key="3">
    <source>
        <dbReference type="Proteomes" id="UP000234212"/>
    </source>
</evidence>
<name>A0AAP8IYQ3_LACRH</name>
<dbReference type="AlphaFoldDB" id="A0AAP8IYQ3"/>
<dbReference type="NCBIfam" id="NF040517">
    <property type="entry name" value="Lacto_Palin_RP2"/>
    <property type="match status" value="1"/>
</dbReference>
<organism evidence="2 3">
    <name type="scientific">Lacticaseibacillus rhamnosus</name>
    <name type="common">Lactobacillus rhamnosus</name>
    <dbReference type="NCBI Taxonomy" id="47715"/>
    <lineage>
        <taxon>Bacteria</taxon>
        <taxon>Bacillati</taxon>
        <taxon>Bacillota</taxon>
        <taxon>Bacilli</taxon>
        <taxon>Lactobacillales</taxon>
        <taxon>Lactobacillaceae</taxon>
        <taxon>Lacticaseibacillus</taxon>
    </lineage>
</organism>
<dbReference type="Proteomes" id="UP000234212">
    <property type="component" value="Unassembled WGS sequence"/>
</dbReference>
<reference evidence="2 3" key="1">
    <citation type="submission" date="2017-12" db="EMBL/GenBank/DDBJ databases">
        <title>Phylogenetic diversity of female urinary microbiome.</title>
        <authorList>
            <person name="Thomas-White K."/>
            <person name="Wolfe A.J."/>
        </authorList>
    </citation>
    <scope>NUCLEOTIDE SEQUENCE [LARGE SCALE GENOMIC DNA]</scope>
    <source>
        <strain evidence="2 3">UMB0004</strain>
    </source>
</reference>
<accession>A0AAP8IYQ3</accession>
<evidence type="ECO:0000313" key="2">
    <source>
        <dbReference type="EMBL" id="PLA56368.1"/>
    </source>
</evidence>
<dbReference type="NCBIfam" id="NF040509">
    <property type="entry name" value="Lacto_palin_RPT"/>
    <property type="match status" value="1"/>
</dbReference>
<sequence>MAKSGPSRSRPLMFWFTPITRSPAQGPACKDLGRNGQKPAITPKAAYTPVPKRAGSRSRSKTRSQSQKSTCKDLQAKWPKTSHLAWRPLTLRFLSAPVYALHL</sequence>
<evidence type="ECO:0008006" key="4">
    <source>
        <dbReference type="Google" id="ProtNLM"/>
    </source>
</evidence>
<evidence type="ECO:0000256" key="1">
    <source>
        <dbReference type="SAM" id="MobiDB-lite"/>
    </source>
</evidence>
<protein>
    <recommendedName>
        <fullName evidence="4">Malolactic regulator</fullName>
    </recommendedName>
</protein>
<feature type="region of interest" description="Disordered" evidence="1">
    <location>
        <begin position="21"/>
        <end position="76"/>
    </location>
</feature>
<comment type="caution">
    <text evidence="2">The sequence shown here is derived from an EMBL/GenBank/DDBJ whole genome shotgun (WGS) entry which is preliminary data.</text>
</comment>
<dbReference type="AntiFam" id="ANF00266">
    <property type="entry name" value="DNA repeat translations related to WP_020751851.1"/>
</dbReference>
<dbReference type="EMBL" id="PKJX01000004">
    <property type="protein sequence ID" value="PLA56368.1"/>
    <property type="molecule type" value="Genomic_DNA"/>
</dbReference>